<evidence type="ECO:0000313" key="7">
    <source>
        <dbReference type="Proteomes" id="UP000431092"/>
    </source>
</evidence>
<evidence type="ECO:0000256" key="3">
    <source>
        <dbReference type="ARBA" id="ARBA00023163"/>
    </source>
</evidence>
<comment type="caution">
    <text evidence="6">The sequence shown here is derived from an EMBL/GenBank/DDBJ whole genome shotgun (WGS) entry which is preliminary data.</text>
</comment>
<keyword evidence="3" id="KW-0804">Transcription</keyword>
<feature type="region of interest" description="Disordered" evidence="4">
    <location>
        <begin position="1"/>
        <end position="25"/>
    </location>
</feature>
<organism evidence="6 7">
    <name type="scientific">Arsenicicoccus cauae</name>
    <dbReference type="NCBI Taxonomy" id="2663847"/>
    <lineage>
        <taxon>Bacteria</taxon>
        <taxon>Bacillati</taxon>
        <taxon>Actinomycetota</taxon>
        <taxon>Actinomycetes</taxon>
        <taxon>Micrococcales</taxon>
        <taxon>Intrasporangiaceae</taxon>
        <taxon>Arsenicicoccus</taxon>
    </lineage>
</organism>
<dbReference type="InterPro" id="IPR018060">
    <property type="entry name" value="HTH_AraC"/>
</dbReference>
<dbReference type="Gene3D" id="1.10.10.60">
    <property type="entry name" value="Homeodomain-like"/>
    <property type="match status" value="1"/>
</dbReference>
<evidence type="ECO:0000256" key="2">
    <source>
        <dbReference type="ARBA" id="ARBA00023125"/>
    </source>
</evidence>
<reference evidence="6 7" key="1">
    <citation type="submission" date="2019-11" db="EMBL/GenBank/DDBJ databases">
        <title>Whole genome sequencing identifies a novel species of the genus Arsenicicoccus isolated from human blood.</title>
        <authorList>
            <person name="Jeong J.H."/>
            <person name="Kweon O.J."/>
            <person name="Kim H.R."/>
            <person name="Kim T.-H."/>
            <person name="Ha S.-M."/>
            <person name="Lee M.-K."/>
        </authorList>
    </citation>
    <scope>NUCLEOTIDE SEQUENCE [LARGE SCALE GENOMIC DNA]</scope>
    <source>
        <strain evidence="6 7">MKL-02</strain>
    </source>
</reference>
<dbReference type="GO" id="GO:0043565">
    <property type="term" value="F:sequence-specific DNA binding"/>
    <property type="evidence" value="ECO:0007669"/>
    <property type="project" value="InterPro"/>
</dbReference>
<dbReference type="InterPro" id="IPR009057">
    <property type="entry name" value="Homeodomain-like_sf"/>
</dbReference>
<dbReference type="SMART" id="SM00342">
    <property type="entry name" value="HTH_ARAC"/>
    <property type="match status" value="1"/>
</dbReference>
<evidence type="ECO:0000256" key="4">
    <source>
        <dbReference type="SAM" id="MobiDB-lite"/>
    </source>
</evidence>
<dbReference type="InterPro" id="IPR046532">
    <property type="entry name" value="DUF6597"/>
</dbReference>
<gene>
    <name evidence="6" type="ORF">GGG17_06080</name>
</gene>
<dbReference type="Proteomes" id="UP000431092">
    <property type="component" value="Unassembled WGS sequence"/>
</dbReference>
<evidence type="ECO:0000259" key="5">
    <source>
        <dbReference type="PROSITE" id="PS01124"/>
    </source>
</evidence>
<dbReference type="Pfam" id="PF20240">
    <property type="entry name" value="DUF6597"/>
    <property type="match status" value="1"/>
</dbReference>
<dbReference type="InterPro" id="IPR018062">
    <property type="entry name" value="HTH_AraC-typ_CS"/>
</dbReference>
<keyword evidence="1" id="KW-0805">Transcription regulation</keyword>
<dbReference type="InterPro" id="IPR050204">
    <property type="entry name" value="AraC_XylS_family_regulators"/>
</dbReference>
<dbReference type="PROSITE" id="PS01124">
    <property type="entry name" value="HTH_ARAC_FAMILY_2"/>
    <property type="match status" value="1"/>
</dbReference>
<accession>A0A6I3I5R8</accession>
<dbReference type="GO" id="GO:0003700">
    <property type="term" value="F:DNA-binding transcription factor activity"/>
    <property type="evidence" value="ECO:0007669"/>
    <property type="project" value="InterPro"/>
</dbReference>
<dbReference type="SUPFAM" id="SSF46689">
    <property type="entry name" value="Homeodomain-like"/>
    <property type="match status" value="1"/>
</dbReference>
<dbReference type="PROSITE" id="PS00041">
    <property type="entry name" value="HTH_ARAC_FAMILY_1"/>
    <property type="match status" value="1"/>
</dbReference>
<protein>
    <submittedName>
        <fullName evidence="6">Helix-turn-helix domain-containing protein</fullName>
    </submittedName>
</protein>
<evidence type="ECO:0000313" key="6">
    <source>
        <dbReference type="EMBL" id="MTB71544.1"/>
    </source>
</evidence>
<dbReference type="EMBL" id="WLVL01000021">
    <property type="protein sequence ID" value="MTB71544.1"/>
    <property type="molecule type" value="Genomic_DNA"/>
</dbReference>
<keyword evidence="2" id="KW-0238">DNA-binding</keyword>
<dbReference type="PANTHER" id="PTHR46796">
    <property type="entry name" value="HTH-TYPE TRANSCRIPTIONAL ACTIVATOR RHAS-RELATED"/>
    <property type="match status" value="1"/>
</dbReference>
<dbReference type="Pfam" id="PF12833">
    <property type="entry name" value="HTH_18"/>
    <property type="match status" value="1"/>
</dbReference>
<dbReference type="AlphaFoldDB" id="A0A6I3I5R8"/>
<feature type="domain" description="HTH araC/xylS-type" evidence="5">
    <location>
        <begin position="187"/>
        <end position="288"/>
    </location>
</feature>
<name>A0A6I3I5R8_9MICO</name>
<sequence>MPPRSYDRAVPAWTNPSAPPPPPGVVLHPRAQDRLAPPRSIAPGHELAPLVERHWLLSWDLPAQQRFPGSLVPQLSHNLTHEVGSGRPGIPYDAVVVTGVPTRRFDVDLAGRGYVLGTKFRPGALAAVSDVPAGALTDRTVLADEVLPRAVMDAYAAADDPGDPEVFRHTVEQALVSLLDRVDPAWVEVHEAVLNIATDPSLTTVARLVVETGSSERTLQRQFTRFVGVSPKRVISRYRLQDAVAALDARTDESLADLAARLGFFDQAHLAREFTRFVGIAPSAYRAGRPVRG</sequence>
<evidence type="ECO:0000256" key="1">
    <source>
        <dbReference type="ARBA" id="ARBA00023015"/>
    </source>
</evidence>
<proteinExistence type="predicted"/>
<keyword evidence="7" id="KW-1185">Reference proteome</keyword>